<evidence type="ECO:0000313" key="5">
    <source>
        <dbReference type="EMBL" id="QTH71039.1"/>
    </source>
</evidence>
<dbReference type="Proteomes" id="UP000664904">
    <property type="component" value="Chromosome"/>
</dbReference>
<dbReference type="RefSeq" id="WP_208842681.1">
    <property type="nucleotide sequence ID" value="NZ_CP072133.1"/>
</dbReference>
<evidence type="ECO:0000259" key="4">
    <source>
        <dbReference type="Pfam" id="PF01408"/>
    </source>
</evidence>
<feature type="domain" description="Gfo/Idh/MocA-like oxidoreductase N-terminal" evidence="4">
    <location>
        <begin position="10"/>
        <end position="128"/>
    </location>
</feature>
<gene>
    <name evidence="5" type="ORF">J5O05_14400</name>
</gene>
<accession>A0A975DGA3</accession>
<organism evidence="5 6">
    <name type="scientific">Pseudoalteromonas xiamenensis</name>
    <dbReference type="NCBI Taxonomy" id="882626"/>
    <lineage>
        <taxon>Bacteria</taxon>
        <taxon>Pseudomonadati</taxon>
        <taxon>Pseudomonadota</taxon>
        <taxon>Gammaproteobacteria</taxon>
        <taxon>Alteromonadales</taxon>
        <taxon>Pseudoalteromonadaceae</taxon>
        <taxon>Pseudoalteromonas</taxon>
    </lineage>
</organism>
<dbReference type="EMBL" id="CP072133">
    <property type="protein sequence ID" value="QTH71039.1"/>
    <property type="molecule type" value="Genomic_DNA"/>
</dbReference>
<keyword evidence="2" id="KW-0732">Signal</keyword>
<dbReference type="Pfam" id="PF01408">
    <property type="entry name" value="GFO_IDH_MocA"/>
    <property type="match status" value="1"/>
</dbReference>
<comment type="similarity">
    <text evidence="1">Belongs to the Gfo/Idh/MocA family.</text>
</comment>
<evidence type="ECO:0000256" key="3">
    <source>
        <dbReference type="ARBA" id="ARBA00023002"/>
    </source>
</evidence>
<dbReference type="InterPro" id="IPR051317">
    <property type="entry name" value="Gfo/Idh/MocA_oxidoreduct"/>
</dbReference>
<proteinExistence type="inferred from homology"/>
<dbReference type="SUPFAM" id="SSF51735">
    <property type="entry name" value="NAD(P)-binding Rossmann-fold domains"/>
    <property type="match status" value="1"/>
</dbReference>
<dbReference type="AlphaFoldDB" id="A0A975DGA3"/>
<reference evidence="5" key="1">
    <citation type="submission" date="2021-03" db="EMBL/GenBank/DDBJ databases">
        <title>Complete Genome of Pseudoalteromonas xiamenensis STKMTI.2, a new potential marine bacterium producing anti-Vibrio compounds.</title>
        <authorList>
            <person name="Handayani D.P."/>
            <person name="Isnansetyo A."/>
            <person name="Istiqomah I."/>
            <person name="Jumina J."/>
        </authorList>
    </citation>
    <scope>NUCLEOTIDE SEQUENCE</scope>
    <source>
        <strain evidence="5">STKMTI.2</strain>
    </source>
</reference>
<evidence type="ECO:0000313" key="6">
    <source>
        <dbReference type="Proteomes" id="UP000664904"/>
    </source>
</evidence>
<dbReference type="InterPro" id="IPR000683">
    <property type="entry name" value="Gfo/Idh/MocA-like_OxRdtase_N"/>
</dbReference>
<evidence type="ECO:0000256" key="1">
    <source>
        <dbReference type="ARBA" id="ARBA00010928"/>
    </source>
</evidence>
<dbReference type="Gene3D" id="3.30.360.10">
    <property type="entry name" value="Dihydrodipicolinate Reductase, domain 2"/>
    <property type="match status" value="1"/>
</dbReference>
<dbReference type="KEGG" id="pxi:J5O05_14400"/>
<evidence type="ECO:0000256" key="2">
    <source>
        <dbReference type="ARBA" id="ARBA00022729"/>
    </source>
</evidence>
<protein>
    <submittedName>
        <fullName evidence="5">Gfo/Idh/MocA family oxidoreductase</fullName>
    </submittedName>
</protein>
<dbReference type="PANTHER" id="PTHR43708">
    <property type="entry name" value="CONSERVED EXPRESSED OXIDOREDUCTASE (EUROFUNG)"/>
    <property type="match status" value="1"/>
</dbReference>
<keyword evidence="3" id="KW-0560">Oxidoreductase</keyword>
<dbReference type="Gene3D" id="3.40.50.720">
    <property type="entry name" value="NAD(P)-binding Rossmann-like Domain"/>
    <property type="match status" value="1"/>
</dbReference>
<dbReference type="InterPro" id="IPR036291">
    <property type="entry name" value="NAD(P)-bd_dom_sf"/>
</dbReference>
<sequence>MKTLSNKPKLGFIGAGFIGQIAHLDNYAQLNTCELYALAEMRTDLREQVSRKYGIGKTFAHHDELITDPDVDAIIVVTARSHTFEVVFDCLQANKHVFSEKPMAGNAEQAEILVQLAKKKGLIYCVGYMKRLDEGVEKAKSLFDNALKTQSLGKLLQISAKCYMGDSYCKASGNIISHESRPLMIDEMLLAPDWLDDDRKPDFARYLNVHSHILNLIRFFLNATPSVEYFNYLNPLAHVAILSIDNVLINLETGEVQQRDWQESCTFVFERGQLILELPPALLRNVPARVTLIDNLQNAEKRIFQPDWSWAFKRQADYFVRLLCNQNSNNIISGEEALIDIQLAESIWKKMVN</sequence>
<name>A0A975DGA3_9GAMM</name>
<dbReference type="PANTHER" id="PTHR43708:SF5">
    <property type="entry name" value="CONSERVED EXPRESSED OXIDOREDUCTASE (EUROFUNG)-RELATED"/>
    <property type="match status" value="1"/>
</dbReference>
<keyword evidence="6" id="KW-1185">Reference proteome</keyword>
<dbReference type="GO" id="GO:0016491">
    <property type="term" value="F:oxidoreductase activity"/>
    <property type="evidence" value="ECO:0007669"/>
    <property type="project" value="UniProtKB-KW"/>
</dbReference>
<dbReference type="GO" id="GO:0000166">
    <property type="term" value="F:nucleotide binding"/>
    <property type="evidence" value="ECO:0007669"/>
    <property type="project" value="InterPro"/>
</dbReference>